<keyword evidence="9 14" id="KW-0472">Membrane</keyword>
<evidence type="ECO:0000256" key="11">
    <source>
        <dbReference type="ARBA" id="ARBA00068548"/>
    </source>
</evidence>
<keyword evidence="3" id="KW-0813">Transport</keyword>
<evidence type="ECO:0000256" key="7">
    <source>
        <dbReference type="ARBA" id="ARBA00022989"/>
    </source>
</evidence>
<evidence type="ECO:0000256" key="12">
    <source>
        <dbReference type="ARBA" id="ARBA00073975"/>
    </source>
</evidence>
<protein>
    <recommendedName>
        <fullName evidence="11">Mitochondrial import receptor subunit TOM20</fullName>
    </recommendedName>
    <alternativeName>
        <fullName evidence="10">Mitochondrial 20 kDa outer membrane protein</fullName>
    </alternativeName>
    <alternativeName>
        <fullName evidence="12">Mitochondrial import receptor subunit tom20</fullName>
    </alternativeName>
    <alternativeName>
        <fullName evidence="13">Translocase of outer membrane 20 kDa subunit</fullName>
    </alternativeName>
</protein>
<evidence type="ECO:0000256" key="9">
    <source>
        <dbReference type="ARBA" id="ARBA00023136"/>
    </source>
</evidence>
<evidence type="ECO:0000256" key="6">
    <source>
        <dbReference type="ARBA" id="ARBA00022927"/>
    </source>
</evidence>
<dbReference type="GO" id="GO:0016031">
    <property type="term" value="P:tRNA import into mitochondrion"/>
    <property type="evidence" value="ECO:0007669"/>
    <property type="project" value="TreeGrafter"/>
</dbReference>
<sequence length="194" mass="21488">MASTVPSQQISYTTIALATTGVIASAGLAYALYFDYRRRNDIEFRKQLRKQHKKVHKTLEAEAQAAQAGQKDRIRSVVEAANEEGFPKDPEETEGYFMQEVARGEAMCTDGSDPVDAALCFYKALKVYPQPRELISIYDKTVPKVRRINICSDTEFFANADVQPILDILAEMIAVDPDIHVSGSSSDAGHPTVE</sequence>
<proteinExistence type="inferred from homology"/>
<dbReference type="Proteomes" id="UP001310890">
    <property type="component" value="Unassembled WGS sequence"/>
</dbReference>
<evidence type="ECO:0000256" key="13">
    <source>
        <dbReference type="ARBA" id="ARBA00080405"/>
    </source>
</evidence>
<keyword evidence="7 14" id="KW-1133">Transmembrane helix</keyword>
<evidence type="ECO:0000313" key="16">
    <source>
        <dbReference type="Proteomes" id="UP001310890"/>
    </source>
</evidence>
<name>A0AAN7TMV0_9PEZI</name>
<reference evidence="15" key="1">
    <citation type="submission" date="2023-08" db="EMBL/GenBank/DDBJ databases">
        <title>Black Yeasts Isolated from many extreme environments.</title>
        <authorList>
            <person name="Coleine C."/>
            <person name="Stajich J.E."/>
            <person name="Selbmann L."/>
        </authorList>
    </citation>
    <scope>NUCLEOTIDE SEQUENCE</scope>
    <source>
        <strain evidence="15">CCFEE 5401</strain>
    </source>
</reference>
<accession>A0AAN7TMV0</accession>
<keyword evidence="8" id="KW-0496">Mitochondrion</keyword>
<dbReference type="PANTHER" id="PTHR12430:SF0">
    <property type="entry name" value="TRANSLOCASE OF OUTER MITOCHONDRIAL MEMBRANE 20"/>
    <property type="match status" value="1"/>
</dbReference>
<dbReference type="SUPFAM" id="SSF47157">
    <property type="entry name" value="Mitochondrial import receptor subunit Tom20"/>
    <property type="match status" value="1"/>
</dbReference>
<dbReference type="EMBL" id="JAVRRL010000005">
    <property type="protein sequence ID" value="KAK5117267.1"/>
    <property type="molecule type" value="Genomic_DNA"/>
</dbReference>
<dbReference type="InterPro" id="IPR023392">
    <property type="entry name" value="Tom20_dom_sf"/>
</dbReference>
<feature type="transmembrane region" description="Helical" evidence="14">
    <location>
        <begin position="12"/>
        <end position="36"/>
    </location>
</feature>
<evidence type="ECO:0000256" key="3">
    <source>
        <dbReference type="ARBA" id="ARBA00022448"/>
    </source>
</evidence>
<evidence type="ECO:0000256" key="4">
    <source>
        <dbReference type="ARBA" id="ARBA00022692"/>
    </source>
</evidence>
<dbReference type="PRINTS" id="PR00351">
    <property type="entry name" value="OM20RECEPTOR"/>
</dbReference>
<dbReference type="PIRSF" id="PIRSF037707">
    <property type="entry name" value="MAS20_rcpt"/>
    <property type="match status" value="1"/>
</dbReference>
<dbReference type="GO" id="GO:0006886">
    <property type="term" value="P:intracellular protein transport"/>
    <property type="evidence" value="ECO:0007669"/>
    <property type="project" value="InterPro"/>
</dbReference>
<dbReference type="Pfam" id="PF02064">
    <property type="entry name" value="MAS20"/>
    <property type="match status" value="1"/>
</dbReference>
<dbReference type="GO" id="GO:0030943">
    <property type="term" value="F:mitochondrion targeting sequence binding"/>
    <property type="evidence" value="ECO:0007669"/>
    <property type="project" value="TreeGrafter"/>
</dbReference>
<gene>
    <name evidence="15" type="ORF">LTR62_005884</name>
</gene>
<dbReference type="FunFam" id="1.20.960.10:FF:000002">
    <property type="entry name" value="Mitochondrial import receptor subunit TOM20"/>
    <property type="match status" value="1"/>
</dbReference>
<keyword evidence="5" id="KW-1000">Mitochondrion outer membrane</keyword>
<keyword evidence="6" id="KW-0653">Protein transport</keyword>
<dbReference type="GO" id="GO:0008320">
    <property type="term" value="F:protein transmembrane transporter activity"/>
    <property type="evidence" value="ECO:0007669"/>
    <property type="project" value="TreeGrafter"/>
</dbReference>
<evidence type="ECO:0000256" key="10">
    <source>
        <dbReference type="ARBA" id="ARBA00042705"/>
    </source>
</evidence>
<organism evidence="15 16">
    <name type="scientific">Meristemomyces frigidus</name>
    <dbReference type="NCBI Taxonomy" id="1508187"/>
    <lineage>
        <taxon>Eukaryota</taxon>
        <taxon>Fungi</taxon>
        <taxon>Dikarya</taxon>
        <taxon>Ascomycota</taxon>
        <taxon>Pezizomycotina</taxon>
        <taxon>Dothideomycetes</taxon>
        <taxon>Dothideomycetidae</taxon>
        <taxon>Mycosphaerellales</taxon>
        <taxon>Teratosphaeriaceae</taxon>
        <taxon>Meristemomyces</taxon>
    </lineage>
</organism>
<dbReference type="GO" id="GO:0005742">
    <property type="term" value="C:mitochondrial outer membrane translocase complex"/>
    <property type="evidence" value="ECO:0007669"/>
    <property type="project" value="InterPro"/>
</dbReference>
<comment type="subcellular location">
    <subcellularLocation>
        <location evidence="1">Mitochondrion outer membrane</location>
        <topology evidence="1">Single-pass membrane protein</topology>
    </subcellularLocation>
</comment>
<dbReference type="AlphaFoldDB" id="A0AAN7TMV0"/>
<dbReference type="PANTHER" id="PTHR12430">
    <property type="entry name" value="MITOCHONDRIAL IMPORT RECEPTOR SUBUNIT TOM20"/>
    <property type="match status" value="1"/>
</dbReference>
<dbReference type="InterPro" id="IPR002056">
    <property type="entry name" value="MAS20"/>
</dbReference>
<evidence type="ECO:0000256" key="14">
    <source>
        <dbReference type="SAM" id="Phobius"/>
    </source>
</evidence>
<evidence type="ECO:0000256" key="2">
    <source>
        <dbReference type="ARBA" id="ARBA00005792"/>
    </source>
</evidence>
<evidence type="ECO:0000256" key="8">
    <source>
        <dbReference type="ARBA" id="ARBA00023128"/>
    </source>
</evidence>
<evidence type="ECO:0000256" key="5">
    <source>
        <dbReference type="ARBA" id="ARBA00022787"/>
    </source>
</evidence>
<evidence type="ECO:0000313" key="15">
    <source>
        <dbReference type="EMBL" id="KAK5117267.1"/>
    </source>
</evidence>
<comment type="similarity">
    <text evidence="2">Belongs to the Tom20 family.</text>
</comment>
<dbReference type="GO" id="GO:0030150">
    <property type="term" value="P:protein import into mitochondrial matrix"/>
    <property type="evidence" value="ECO:0007669"/>
    <property type="project" value="TreeGrafter"/>
</dbReference>
<evidence type="ECO:0000256" key="1">
    <source>
        <dbReference type="ARBA" id="ARBA00004572"/>
    </source>
</evidence>
<dbReference type="GO" id="GO:0006605">
    <property type="term" value="P:protein targeting"/>
    <property type="evidence" value="ECO:0007669"/>
    <property type="project" value="InterPro"/>
</dbReference>
<comment type="caution">
    <text evidence="15">The sequence shown here is derived from an EMBL/GenBank/DDBJ whole genome shotgun (WGS) entry which is preliminary data.</text>
</comment>
<dbReference type="Gene3D" id="1.20.960.10">
    <property type="entry name" value="Mitochondrial outer membrane translocase complex, subunit Tom20 domain"/>
    <property type="match status" value="1"/>
</dbReference>
<keyword evidence="4 14" id="KW-0812">Transmembrane</keyword>